<dbReference type="AlphaFoldDB" id="A0ABD7V3Y6"/>
<dbReference type="Proteomes" id="UP000360750">
    <property type="component" value="Unassembled WGS sequence"/>
</dbReference>
<reference evidence="1 2" key="1">
    <citation type="submission" date="2019-02" db="EMBL/GenBank/DDBJ databases">
        <authorList>
            <consortium name="Pathogen Informatics"/>
        </authorList>
    </citation>
    <scope>NUCLEOTIDE SEQUENCE [LARGE SCALE GENOMIC DNA]</scope>
    <source>
        <strain evidence="1 2">3012STDY6756503</strain>
    </source>
</reference>
<gene>
    <name evidence="1" type="ORF">NCTC8139_02432</name>
</gene>
<dbReference type="RefSeq" id="WP_131734413.1">
    <property type="nucleotide sequence ID" value="NZ_CAACYD010000006.1"/>
</dbReference>
<organism evidence="1 2">
    <name type="scientific">Gordonia paraffinivorans</name>
    <dbReference type="NCBI Taxonomy" id="175628"/>
    <lineage>
        <taxon>Bacteria</taxon>
        <taxon>Bacillati</taxon>
        <taxon>Actinomycetota</taxon>
        <taxon>Actinomycetes</taxon>
        <taxon>Mycobacteriales</taxon>
        <taxon>Gordoniaceae</taxon>
        <taxon>Gordonia</taxon>
    </lineage>
</organism>
<dbReference type="InterPro" id="IPR009282">
    <property type="entry name" value="DUF937"/>
</dbReference>
<dbReference type="EMBL" id="CAACYD010000006">
    <property type="protein sequence ID" value="VFA88876.1"/>
    <property type="molecule type" value="Genomic_DNA"/>
</dbReference>
<evidence type="ECO:0000313" key="2">
    <source>
        <dbReference type="Proteomes" id="UP000360750"/>
    </source>
</evidence>
<sequence length="206" mass="19881">MSDIDDLLSRLPYGSLATQLGVDEDSARAAARQAVPALLAGLQTQTTDEEAAQKLVGALAQHDNDLATGEIDVDQVDTADGSKIVAHIFGDKTPEVAGAVSNQVPAAAVDPGVVQKLLPILAPIVLSYLTKKVLGGAGGGAPTQAGSGGLGDRLGTVLGGGKGGGAAGGLGDLLGGMLGGAAGSGAKQGGGDLLGSILGSILGGKK</sequence>
<accession>A0ABD7V3Y6</accession>
<dbReference type="GeneID" id="60750431"/>
<dbReference type="Pfam" id="PF06078">
    <property type="entry name" value="DUF937"/>
    <property type="match status" value="1"/>
</dbReference>
<name>A0ABD7V3Y6_9ACTN</name>
<proteinExistence type="predicted"/>
<comment type="caution">
    <text evidence="1">The sequence shown here is derived from an EMBL/GenBank/DDBJ whole genome shotgun (WGS) entry which is preliminary data.</text>
</comment>
<evidence type="ECO:0000313" key="1">
    <source>
        <dbReference type="EMBL" id="VFA88876.1"/>
    </source>
</evidence>
<protein>
    <submittedName>
        <fullName evidence="1">Bacterial protein of uncharacterized function (DUF937)</fullName>
    </submittedName>
</protein>